<protein>
    <recommendedName>
        <fullName evidence="4">Zn-dependent protease with chaperone function</fullName>
    </recommendedName>
</protein>
<evidence type="ECO:0000313" key="3">
    <source>
        <dbReference type="Proteomes" id="UP001500037"/>
    </source>
</evidence>
<comment type="caution">
    <text evidence="2">The sequence shown here is derived from an EMBL/GenBank/DDBJ whole genome shotgun (WGS) entry which is preliminary data.</text>
</comment>
<keyword evidence="1" id="KW-1133">Transmembrane helix</keyword>
<name>A0ABP4GMM7_9ACTN</name>
<evidence type="ECO:0008006" key="4">
    <source>
        <dbReference type="Google" id="ProtNLM"/>
    </source>
</evidence>
<accession>A0ABP4GMM7</accession>
<keyword evidence="1" id="KW-0472">Membrane</keyword>
<dbReference type="CDD" id="cd07328">
    <property type="entry name" value="M48_Ste24p_like"/>
    <property type="match status" value="1"/>
</dbReference>
<reference evidence="3" key="1">
    <citation type="journal article" date="2019" name="Int. J. Syst. Evol. Microbiol.">
        <title>The Global Catalogue of Microorganisms (GCM) 10K type strain sequencing project: providing services to taxonomists for standard genome sequencing and annotation.</title>
        <authorList>
            <consortium name="The Broad Institute Genomics Platform"/>
            <consortium name="The Broad Institute Genome Sequencing Center for Infectious Disease"/>
            <person name="Wu L."/>
            <person name="Ma J."/>
        </authorList>
    </citation>
    <scope>NUCLEOTIDE SEQUENCE [LARGE SCALE GENOMIC DNA]</scope>
    <source>
        <strain evidence="3">JCM 13004</strain>
    </source>
</reference>
<sequence length="457" mass="50093">MRVPAVASSGDVTASISTCNCPNCGAAFDADPRFSQWCPACEWNLGSEPPGTPRALRRRARERARAERSHARMAARSTAGGRWGAEWVASQVLASLVHLWTLAVVAGSVWLLLSGSVFFAFLGLVGLGLAFLLRPKLGTRGEDPALVAPEAAPQLYALAARIAGELGVRPPARIRVQSGYRTDYTRLGVRQEVELTVGMALWTVLSEPERIALLGRELGRGRNRDPRRGLWLRLALDTLDAWYRLLMPDGGDELMLTRIERPGQYDMLPTSGVVRQIYANAQKALIEEVASRLLRTCALPVRLVRRALHRLVLSGSQEAEYRADDLGARAGSSRAVTAMLDMLFLEESATAYLCQQRALVGHGGVARPDDLAQALWNGLAGYLDSVPDIERERRRRLAARQGTAVDAWHPPTHLRVRLQAGRPEQPAAVPAESVDWPAIHAELEDARWRTAILVLGI</sequence>
<dbReference type="EMBL" id="BAAALF010000023">
    <property type="protein sequence ID" value="GAA1228947.1"/>
    <property type="molecule type" value="Genomic_DNA"/>
</dbReference>
<evidence type="ECO:0000256" key="1">
    <source>
        <dbReference type="SAM" id="Phobius"/>
    </source>
</evidence>
<dbReference type="Proteomes" id="UP001500037">
    <property type="component" value="Unassembled WGS sequence"/>
</dbReference>
<feature type="transmembrane region" description="Helical" evidence="1">
    <location>
        <begin position="109"/>
        <end position="133"/>
    </location>
</feature>
<organism evidence="2 3">
    <name type="scientific">Kitasatospora nipponensis</name>
    <dbReference type="NCBI Taxonomy" id="258049"/>
    <lineage>
        <taxon>Bacteria</taxon>
        <taxon>Bacillati</taxon>
        <taxon>Actinomycetota</taxon>
        <taxon>Actinomycetes</taxon>
        <taxon>Kitasatosporales</taxon>
        <taxon>Streptomycetaceae</taxon>
        <taxon>Kitasatospora</taxon>
    </lineage>
</organism>
<evidence type="ECO:0000313" key="2">
    <source>
        <dbReference type="EMBL" id="GAA1228947.1"/>
    </source>
</evidence>
<keyword evidence="3" id="KW-1185">Reference proteome</keyword>
<keyword evidence="1" id="KW-0812">Transmembrane</keyword>
<gene>
    <name evidence="2" type="ORF">GCM10009665_19280</name>
</gene>
<proteinExistence type="predicted"/>